<reference evidence="8" key="1">
    <citation type="submission" date="2020-11" db="EMBL/GenBank/DDBJ databases">
        <authorList>
            <person name="Tran Van P."/>
        </authorList>
    </citation>
    <scope>NUCLEOTIDE SEQUENCE</scope>
</reference>
<feature type="compositionally biased region" description="Polar residues" evidence="5">
    <location>
        <begin position="8"/>
        <end position="18"/>
    </location>
</feature>
<evidence type="ECO:0000313" key="9">
    <source>
        <dbReference type="Proteomes" id="UP000677054"/>
    </source>
</evidence>
<feature type="domain" description="Amino acid permease/ SLC12A" evidence="7">
    <location>
        <begin position="175"/>
        <end position="324"/>
    </location>
</feature>
<dbReference type="Proteomes" id="UP000677054">
    <property type="component" value="Unassembled WGS sequence"/>
</dbReference>
<feature type="region of interest" description="Disordered" evidence="5">
    <location>
        <begin position="1"/>
        <end position="40"/>
    </location>
</feature>
<dbReference type="GO" id="GO:0007268">
    <property type="term" value="P:chemical synaptic transmission"/>
    <property type="evidence" value="ECO:0007669"/>
    <property type="project" value="TreeGrafter"/>
</dbReference>
<keyword evidence="3 6" id="KW-1133">Transmembrane helix</keyword>
<keyword evidence="9" id="KW-1185">Reference proteome</keyword>
<evidence type="ECO:0000256" key="3">
    <source>
        <dbReference type="ARBA" id="ARBA00022989"/>
    </source>
</evidence>
<evidence type="ECO:0000256" key="2">
    <source>
        <dbReference type="ARBA" id="ARBA00022692"/>
    </source>
</evidence>
<dbReference type="EMBL" id="LR899615">
    <property type="protein sequence ID" value="CAD7241125.1"/>
    <property type="molecule type" value="Genomic_DNA"/>
</dbReference>
<feature type="transmembrane region" description="Helical" evidence="6">
    <location>
        <begin position="275"/>
        <end position="294"/>
    </location>
</feature>
<dbReference type="GO" id="GO:0045202">
    <property type="term" value="C:synapse"/>
    <property type="evidence" value="ECO:0007669"/>
    <property type="project" value="GOC"/>
</dbReference>
<comment type="subcellular location">
    <subcellularLocation>
        <location evidence="1">Membrane</location>
        <topology evidence="1">Multi-pass membrane protein</topology>
    </subcellularLocation>
</comment>
<dbReference type="GO" id="GO:0015379">
    <property type="term" value="F:potassium:chloride symporter activity"/>
    <property type="evidence" value="ECO:0007669"/>
    <property type="project" value="TreeGrafter"/>
</dbReference>
<evidence type="ECO:0000259" key="7">
    <source>
        <dbReference type="Pfam" id="PF00324"/>
    </source>
</evidence>
<dbReference type="GO" id="GO:0055075">
    <property type="term" value="P:potassium ion homeostasis"/>
    <property type="evidence" value="ECO:0007669"/>
    <property type="project" value="TreeGrafter"/>
</dbReference>
<feature type="transmembrane region" description="Helical" evidence="6">
    <location>
        <begin position="227"/>
        <end position="255"/>
    </location>
</feature>
<dbReference type="InterPro" id="IPR004842">
    <property type="entry name" value="SLC12A_fam"/>
</dbReference>
<accession>A0A7R8ZY09</accession>
<dbReference type="PANTHER" id="PTHR11827:SF73">
    <property type="entry name" value="KAZACHOC, ISOFORM G"/>
    <property type="match status" value="1"/>
</dbReference>
<dbReference type="PANTHER" id="PTHR11827">
    <property type="entry name" value="SOLUTE CARRIER FAMILY 12, CATION COTRANSPORTERS"/>
    <property type="match status" value="1"/>
</dbReference>
<dbReference type="EMBL" id="CAJPEV010000098">
    <property type="protein sequence ID" value="CAG0880541.1"/>
    <property type="molecule type" value="Genomic_DNA"/>
</dbReference>
<dbReference type="InterPro" id="IPR004841">
    <property type="entry name" value="AA-permease/SLC12A_dom"/>
</dbReference>
<gene>
    <name evidence="8" type="ORF">DSTB1V02_LOCUS1126</name>
</gene>
<dbReference type="AlphaFoldDB" id="A0A7R8ZY09"/>
<dbReference type="GO" id="GO:0055064">
    <property type="term" value="P:chloride ion homeostasis"/>
    <property type="evidence" value="ECO:0007669"/>
    <property type="project" value="TreeGrafter"/>
</dbReference>
<evidence type="ECO:0000256" key="1">
    <source>
        <dbReference type="ARBA" id="ARBA00004141"/>
    </source>
</evidence>
<feature type="transmembrane region" description="Helical" evidence="6">
    <location>
        <begin position="442"/>
        <end position="460"/>
    </location>
</feature>
<proteinExistence type="predicted"/>
<dbReference type="GO" id="GO:0005886">
    <property type="term" value="C:plasma membrane"/>
    <property type="evidence" value="ECO:0007669"/>
    <property type="project" value="TreeGrafter"/>
</dbReference>
<evidence type="ECO:0000256" key="4">
    <source>
        <dbReference type="ARBA" id="ARBA00023136"/>
    </source>
</evidence>
<keyword evidence="4 6" id="KW-0472">Membrane</keyword>
<evidence type="ECO:0000256" key="5">
    <source>
        <dbReference type="SAM" id="MobiDB-lite"/>
    </source>
</evidence>
<feature type="transmembrane region" description="Helical" evidence="6">
    <location>
        <begin position="191"/>
        <end position="215"/>
    </location>
</feature>
<dbReference type="OrthoDB" id="2020542at2759"/>
<evidence type="ECO:0000313" key="8">
    <source>
        <dbReference type="EMBL" id="CAD7241125.1"/>
    </source>
</evidence>
<name>A0A7R8ZY09_9CRUS</name>
<protein>
    <recommendedName>
        <fullName evidence="7">Amino acid permease/ SLC12A domain-containing protein</fullName>
    </recommendedName>
</protein>
<dbReference type="GO" id="GO:1990573">
    <property type="term" value="P:potassium ion import across plasma membrane"/>
    <property type="evidence" value="ECO:0007669"/>
    <property type="project" value="TreeGrafter"/>
</dbReference>
<sequence>MRHATQLRLFSSPSTPISRSDHAAPSRTPPEGLHFERTSTLCGQNMERFKVTSLGGGKKYGAANVEEDFGKVENGDDTKSDHALDDASVMVEPASGPSTPPPAGNDTRPIVDGKEDNAEMYSAHNLYLYDEEMQGRPKVAAFLSSLGDYSATIEAAPADPDSKSHQAKGGAQMGTLIGVYLPCMQNIFGTLLTSISMSAVATNGVVPAGGSYYMISRALGPEFGGAVGLLFYLGTTVAGAMYIIGAVEILLLYMAPGMSVGGDVQVDLEARFNNFRLYGSCLLFLLCCIIFVGVKMVNKFASVALACVLLSILAVYTGIFVNVNGNDSLMMCLLGNRLLNQDKIGGNCSKEFGTPLFKSLCSLKDNVSSPTNESSYECDPYFHENEVESVPGIPGLSSGVFLRNIQSSYLYTGAYMSRYDEKDDAIGVGVIDEFSPFVQADITTSFIVLIGIFFPSVTGLHRRIDNHRDSPLVLHH</sequence>
<evidence type="ECO:0000256" key="6">
    <source>
        <dbReference type="SAM" id="Phobius"/>
    </source>
</evidence>
<dbReference type="GO" id="GO:0006884">
    <property type="term" value="P:cell volume homeostasis"/>
    <property type="evidence" value="ECO:0007669"/>
    <property type="project" value="TreeGrafter"/>
</dbReference>
<dbReference type="Gene3D" id="1.20.1740.10">
    <property type="entry name" value="Amino acid/polyamine transporter I"/>
    <property type="match status" value="1"/>
</dbReference>
<feature type="transmembrane region" description="Helical" evidence="6">
    <location>
        <begin position="301"/>
        <end position="321"/>
    </location>
</feature>
<dbReference type="Pfam" id="PF00324">
    <property type="entry name" value="AA_permease"/>
    <property type="match status" value="1"/>
</dbReference>
<keyword evidence="2 6" id="KW-0812">Transmembrane</keyword>
<organism evidence="8">
    <name type="scientific">Darwinula stevensoni</name>
    <dbReference type="NCBI Taxonomy" id="69355"/>
    <lineage>
        <taxon>Eukaryota</taxon>
        <taxon>Metazoa</taxon>
        <taxon>Ecdysozoa</taxon>
        <taxon>Arthropoda</taxon>
        <taxon>Crustacea</taxon>
        <taxon>Oligostraca</taxon>
        <taxon>Ostracoda</taxon>
        <taxon>Podocopa</taxon>
        <taxon>Podocopida</taxon>
        <taxon>Darwinulocopina</taxon>
        <taxon>Darwinuloidea</taxon>
        <taxon>Darwinulidae</taxon>
        <taxon>Darwinula</taxon>
    </lineage>
</organism>